<dbReference type="CDD" id="cd11540">
    <property type="entry name" value="NTP-PPase_u3"/>
    <property type="match status" value="1"/>
</dbReference>
<reference evidence="1 2" key="1">
    <citation type="submission" date="2016-01" db="EMBL/GenBank/DDBJ databases">
        <authorList>
            <person name="Oliw E.H."/>
        </authorList>
    </citation>
    <scope>NUCLEOTIDE SEQUENCE [LARGE SCALE GENOMIC DNA]</scope>
    <source>
        <strain evidence="1 2">CMW7756A</strain>
    </source>
</reference>
<dbReference type="SUPFAM" id="SSF101386">
    <property type="entry name" value="all-alpha NTP pyrophosphatases"/>
    <property type="match status" value="1"/>
</dbReference>
<comment type="caution">
    <text evidence="1">The sequence shown here is derived from an EMBL/GenBank/DDBJ whole genome shotgun (WGS) entry which is preliminary data.</text>
</comment>
<dbReference type="AlphaFoldDB" id="A0A133PS70"/>
<sequence length="138" mass="16185">MTSLNIDRIGNEIADAYNDGFEDGINHKKTLIKLVEEWAKDKDLLHKKNADKQFLKFIEEVFEFKAEMDQVERIEHDKLREIYTDRMKLEMGDIIVTLIILCKQLDIDLFDCLKKAYKKISIRTGKTINGTFVKSEDL</sequence>
<evidence type="ECO:0000313" key="1">
    <source>
        <dbReference type="EMBL" id="KXA31655.1"/>
    </source>
</evidence>
<name>A0A133PS70_9FIRM</name>
<dbReference type="EMBL" id="LRQE01000004">
    <property type="protein sequence ID" value="KXA31655.1"/>
    <property type="molecule type" value="Genomic_DNA"/>
</dbReference>
<accession>A0A133PS70</accession>
<proteinExistence type="predicted"/>
<dbReference type="RefSeq" id="WP_082705755.1">
    <property type="nucleotide sequence ID" value="NZ_KQ957086.1"/>
</dbReference>
<evidence type="ECO:0000313" key="2">
    <source>
        <dbReference type="Proteomes" id="UP000070174"/>
    </source>
</evidence>
<dbReference type="Proteomes" id="UP000070174">
    <property type="component" value="Unassembled WGS sequence"/>
</dbReference>
<organism evidence="1">
    <name type="scientific">Peptoniphilus harei</name>
    <dbReference type="NCBI Taxonomy" id="54005"/>
    <lineage>
        <taxon>Bacteria</taxon>
        <taxon>Bacillati</taxon>
        <taxon>Bacillota</taxon>
        <taxon>Tissierellia</taxon>
        <taxon>Tissierellales</taxon>
        <taxon>Peptoniphilaceae</taxon>
        <taxon>Peptoniphilus</taxon>
    </lineage>
</organism>
<dbReference type="PATRIC" id="fig|54005.3.peg.181"/>
<dbReference type="Gene3D" id="1.10.287.1080">
    <property type="entry name" value="MazG-like"/>
    <property type="match status" value="1"/>
</dbReference>
<gene>
    <name evidence="1" type="ORF">HMPREF3229_00183</name>
</gene>
<protein>
    <submittedName>
        <fullName evidence="1">Uncharacterized protein</fullName>
    </submittedName>
</protein>